<dbReference type="InParanoid" id="A0A0C2STS6"/>
<evidence type="ECO:0000313" key="2">
    <source>
        <dbReference type="Proteomes" id="UP000054549"/>
    </source>
</evidence>
<reference evidence="1 2" key="1">
    <citation type="submission" date="2014-04" db="EMBL/GenBank/DDBJ databases">
        <title>Evolutionary Origins and Diversification of the Mycorrhizal Mutualists.</title>
        <authorList>
            <consortium name="DOE Joint Genome Institute"/>
            <consortium name="Mycorrhizal Genomics Consortium"/>
            <person name="Kohler A."/>
            <person name="Kuo A."/>
            <person name="Nagy L.G."/>
            <person name="Floudas D."/>
            <person name="Copeland A."/>
            <person name="Barry K.W."/>
            <person name="Cichocki N."/>
            <person name="Veneault-Fourrey C."/>
            <person name="LaButti K."/>
            <person name="Lindquist E.A."/>
            <person name="Lipzen A."/>
            <person name="Lundell T."/>
            <person name="Morin E."/>
            <person name="Murat C."/>
            <person name="Riley R."/>
            <person name="Ohm R."/>
            <person name="Sun H."/>
            <person name="Tunlid A."/>
            <person name="Henrissat B."/>
            <person name="Grigoriev I.V."/>
            <person name="Hibbett D.S."/>
            <person name="Martin F."/>
        </authorList>
    </citation>
    <scope>NUCLEOTIDE SEQUENCE [LARGE SCALE GENOMIC DNA]</scope>
    <source>
        <strain evidence="1 2">Koide BX008</strain>
    </source>
</reference>
<organism evidence="1 2">
    <name type="scientific">Amanita muscaria (strain Koide BX008)</name>
    <dbReference type="NCBI Taxonomy" id="946122"/>
    <lineage>
        <taxon>Eukaryota</taxon>
        <taxon>Fungi</taxon>
        <taxon>Dikarya</taxon>
        <taxon>Basidiomycota</taxon>
        <taxon>Agaricomycotina</taxon>
        <taxon>Agaricomycetes</taxon>
        <taxon>Agaricomycetidae</taxon>
        <taxon>Agaricales</taxon>
        <taxon>Pluteineae</taxon>
        <taxon>Amanitaceae</taxon>
        <taxon>Amanita</taxon>
    </lineage>
</organism>
<dbReference type="OrthoDB" id="3256413at2759"/>
<keyword evidence="2" id="KW-1185">Reference proteome</keyword>
<dbReference type="CDD" id="cd09917">
    <property type="entry name" value="F-box_SF"/>
    <property type="match status" value="1"/>
</dbReference>
<name>A0A0C2STS6_AMAMK</name>
<dbReference type="STRING" id="946122.A0A0C2STS6"/>
<dbReference type="SUPFAM" id="SSF81383">
    <property type="entry name" value="F-box domain"/>
    <property type="match status" value="1"/>
</dbReference>
<dbReference type="InterPro" id="IPR036047">
    <property type="entry name" value="F-box-like_dom_sf"/>
</dbReference>
<accession>A0A0C2STS6</accession>
<dbReference type="HOGENOM" id="CLU_1261210_0_0_1"/>
<dbReference type="Proteomes" id="UP000054549">
    <property type="component" value="Unassembled WGS sequence"/>
</dbReference>
<gene>
    <name evidence="1" type="ORF">M378DRAFT_384354</name>
</gene>
<proteinExistence type="predicted"/>
<dbReference type="EMBL" id="KN818370">
    <property type="protein sequence ID" value="KIL57439.1"/>
    <property type="molecule type" value="Genomic_DNA"/>
</dbReference>
<dbReference type="AlphaFoldDB" id="A0A0C2STS6"/>
<evidence type="ECO:0000313" key="1">
    <source>
        <dbReference type="EMBL" id="KIL57439.1"/>
    </source>
</evidence>
<evidence type="ECO:0008006" key="3">
    <source>
        <dbReference type="Google" id="ProtNLM"/>
    </source>
</evidence>
<protein>
    <recommendedName>
        <fullName evidence="3">F-box domain-containing protein</fullName>
    </recommendedName>
</protein>
<sequence length="184" mass="20960">MERILLLLDTKSMLKCRLVNREFNAIIQSSTLVQYYLACKAAGVIDNPQSLLSYAERLEALKKREDAWRKNPMFETTMDIDEGAEGGYELTAGYSCRGQNYKDLYCCHLPSSPEDNLEWFRIPTHGPGQSWSGFIHVFGTAVYEHDFVVNVISSGVGNQADMQLSTWFFPSFQRQSITHSRVIC</sequence>